<dbReference type="OrthoDB" id="10254721at2759"/>
<proteinExistence type="inferred from homology"/>
<evidence type="ECO:0000256" key="7">
    <source>
        <dbReference type="ARBA" id="ARBA00022840"/>
    </source>
</evidence>
<accession>A0A8K1CLE6</accession>
<protein>
    <recommendedName>
        <fullName evidence="9">Selenoprotein O</fullName>
    </recommendedName>
</protein>
<feature type="region of interest" description="Disordered" evidence="11">
    <location>
        <begin position="2471"/>
        <end position="2491"/>
    </location>
</feature>
<feature type="compositionally biased region" description="Low complexity" evidence="11">
    <location>
        <begin position="2005"/>
        <end position="2020"/>
    </location>
</feature>
<feature type="region of interest" description="Disordered" evidence="11">
    <location>
        <begin position="1590"/>
        <end position="1621"/>
    </location>
</feature>
<evidence type="ECO:0000256" key="8">
    <source>
        <dbReference type="ARBA" id="ARBA00022842"/>
    </source>
</evidence>
<comment type="caution">
    <text evidence="13">The sequence shown here is derived from an EMBL/GenBank/DDBJ whole genome shotgun (WGS) entry which is preliminary data.</text>
</comment>
<feature type="region of interest" description="Disordered" evidence="11">
    <location>
        <begin position="1994"/>
        <end position="2040"/>
    </location>
</feature>
<dbReference type="PANTHER" id="PTHR12153:SF15">
    <property type="entry name" value="PROTEIN ADENYLYLTRANSFERASE SELO, MITOCHONDRIAL"/>
    <property type="match status" value="1"/>
</dbReference>
<gene>
    <name evidence="13" type="ORF">Poli38472_008972</name>
</gene>
<evidence type="ECO:0000313" key="13">
    <source>
        <dbReference type="EMBL" id="TMW64805.1"/>
    </source>
</evidence>
<evidence type="ECO:0000256" key="1">
    <source>
        <dbReference type="ARBA" id="ARBA00001946"/>
    </source>
</evidence>
<dbReference type="Pfam" id="PF02696">
    <property type="entry name" value="SelO"/>
    <property type="match status" value="1"/>
</dbReference>
<reference evidence="13" key="1">
    <citation type="submission" date="2019-03" db="EMBL/GenBank/DDBJ databases">
        <title>Long read genome sequence of the mycoparasitic Pythium oligandrum ATCC 38472 isolated from sugarbeet rhizosphere.</title>
        <authorList>
            <person name="Gaulin E."/>
        </authorList>
    </citation>
    <scope>NUCLEOTIDE SEQUENCE</scope>
    <source>
        <strain evidence="13">ATCC 38472_TT</strain>
    </source>
</reference>
<keyword evidence="14" id="KW-1185">Reference proteome</keyword>
<feature type="region of interest" description="Disordered" evidence="11">
    <location>
        <begin position="1472"/>
        <end position="1496"/>
    </location>
</feature>
<feature type="compositionally biased region" description="Acidic residues" evidence="11">
    <location>
        <begin position="1484"/>
        <end position="1493"/>
    </location>
</feature>
<keyword evidence="4" id="KW-0548">Nucleotidyltransferase</keyword>
<dbReference type="PANTHER" id="PTHR12153">
    <property type="entry name" value="SELENOPROTEIN O"/>
    <property type="match status" value="1"/>
</dbReference>
<dbReference type="Proteomes" id="UP000794436">
    <property type="component" value="Unassembled WGS sequence"/>
</dbReference>
<organism evidence="13 14">
    <name type="scientific">Pythium oligandrum</name>
    <name type="common">Mycoparasitic fungus</name>
    <dbReference type="NCBI Taxonomy" id="41045"/>
    <lineage>
        <taxon>Eukaryota</taxon>
        <taxon>Sar</taxon>
        <taxon>Stramenopiles</taxon>
        <taxon>Oomycota</taxon>
        <taxon>Peronosporomycetes</taxon>
        <taxon>Pythiales</taxon>
        <taxon>Pythiaceae</taxon>
        <taxon>Pythium</taxon>
    </lineage>
</organism>
<evidence type="ECO:0000256" key="11">
    <source>
        <dbReference type="SAM" id="MobiDB-lite"/>
    </source>
</evidence>
<dbReference type="GO" id="GO:0016779">
    <property type="term" value="F:nucleotidyltransferase activity"/>
    <property type="evidence" value="ECO:0007669"/>
    <property type="project" value="UniProtKB-KW"/>
</dbReference>
<comment type="similarity">
    <text evidence="2">Belongs to the SELO family.</text>
</comment>
<dbReference type="HAMAP" id="MF_00692">
    <property type="entry name" value="SelO"/>
    <property type="match status" value="1"/>
</dbReference>
<feature type="region of interest" description="Disordered" evidence="11">
    <location>
        <begin position="2138"/>
        <end position="2160"/>
    </location>
</feature>
<keyword evidence="3" id="KW-0808">Transferase</keyword>
<dbReference type="PROSITE" id="PS50132">
    <property type="entry name" value="RGS"/>
    <property type="match status" value="1"/>
</dbReference>
<evidence type="ECO:0000256" key="4">
    <source>
        <dbReference type="ARBA" id="ARBA00022695"/>
    </source>
</evidence>
<keyword evidence="6" id="KW-0547">Nucleotide-binding</keyword>
<keyword evidence="10" id="KW-0175">Coiled coil</keyword>
<feature type="compositionally biased region" description="Basic and acidic residues" evidence="11">
    <location>
        <begin position="1607"/>
        <end position="1621"/>
    </location>
</feature>
<dbReference type="InterPro" id="IPR036770">
    <property type="entry name" value="Ankyrin_rpt-contain_sf"/>
</dbReference>
<evidence type="ECO:0000259" key="12">
    <source>
        <dbReference type="PROSITE" id="PS50132"/>
    </source>
</evidence>
<comment type="cofactor">
    <cofactor evidence="1">
        <name>Mg(2+)</name>
        <dbReference type="ChEBI" id="CHEBI:18420"/>
    </cofactor>
</comment>
<dbReference type="GO" id="GO:0046872">
    <property type="term" value="F:metal ion binding"/>
    <property type="evidence" value="ECO:0007669"/>
    <property type="project" value="UniProtKB-KW"/>
</dbReference>
<feature type="compositionally biased region" description="Low complexity" evidence="11">
    <location>
        <begin position="2478"/>
        <end position="2491"/>
    </location>
</feature>
<feature type="coiled-coil region" evidence="10">
    <location>
        <begin position="1509"/>
        <end position="1536"/>
    </location>
</feature>
<name>A0A8K1CLE6_PYTOL</name>
<evidence type="ECO:0000313" key="14">
    <source>
        <dbReference type="Proteomes" id="UP000794436"/>
    </source>
</evidence>
<dbReference type="GO" id="GO:0005524">
    <property type="term" value="F:ATP binding"/>
    <property type="evidence" value="ECO:0007669"/>
    <property type="project" value="UniProtKB-KW"/>
</dbReference>
<dbReference type="InterPro" id="IPR003846">
    <property type="entry name" value="SelO"/>
</dbReference>
<feature type="compositionally biased region" description="Low complexity" evidence="11">
    <location>
        <begin position="2138"/>
        <end position="2147"/>
    </location>
</feature>
<dbReference type="InterPro" id="IPR016137">
    <property type="entry name" value="RGS"/>
</dbReference>
<feature type="region of interest" description="Disordered" evidence="11">
    <location>
        <begin position="2357"/>
        <end position="2398"/>
    </location>
</feature>
<evidence type="ECO:0000256" key="9">
    <source>
        <dbReference type="ARBA" id="ARBA00031547"/>
    </source>
</evidence>
<dbReference type="NCBIfam" id="NF000658">
    <property type="entry name" value="PRK00029.1"/>
    <property type="match status" value="1"/>
</dbReference>
<dbReference type="Gene3D" id="1.25.40.20">
    <property type="entry name" value="Ankyrin repeat-containing domain"/>
    <property type="match status" value="1"/>
</dbReference>
<evidence type="ECO:0000256" key="3">
    <source>
        <dbReference type="ARBA" id="ARBA00022679"/>
    </source>
</evidence>
<keyword evidence="7" id="KW-0067">ATP-binding</keyword>
<evidence type="ECO:0000256" key="2">
    <source>
        <dbReference type="ARBA" id="ARBA00009747"/>
    </source>
</evidence>
<keyword evidence="8" id="KW-0460">Magnesium</keyword>
<dbReference type="EMBL" id="SPLM01000038">
    <property type="protein sequence ID" value="TMW64805.1"/>
    <property type="molecule type" value="Genomic_DNA"/>
</dbReference>
<keyword evidence="5" id="KW-0479">Metal-binding</keyword>
<sequence>MQCRRSSSLSRGLGLWRKATPSANQFDNAVLRGLPMDKEPQNVVRSVVGACFSRVSPTPIEKPELVIASTDALRLVGIQAWKSEDDAREETNEIERGELTSVDELVPFLCGNTLFSGSETAAQCYCGHQFGYFSGQLGDGAAVYLGEVVNESKERWELQLKGSGLTPFSRSADGRKVLRSSLREFLASEHMHALGIPTTRSGSVVVSHDTQVVRDMFYDGNAKKEPTAVITRIARTFLRFGSFEIFKEKDPQTGRAGPSAHLPYKKAMMRQMVNFTIRQYFPDVWARELPLEESIKEFFDQVVQRTAKLVAQWQCVGFCHGVLNTDNMSIVGDTLDYGPYGFMEHFNPGHICNTSDDSGRYRYEAQPEICKWNCTVLADQLGLVMERSELDFALDRYDQIYQDEYYRIMREKLGLIHKTLPSEDKDLIDSLMQVMAETGADFTCTFRALVDVKPFAAATHAAVVYELVNVSENLTQLKRRYSNFTEAQYEMVAALLEKNPVQARMYGITIETFEHMTQEREKLAELNRSSDAERHELLRTSWAKWMESYVARLKEETDSQPAAAHEMHRRTKMLEVNPLFVLRNHVAQKAIDAAIEGDYDEVAHIFDLLTHPFDKSTDVRDRLRFVELKLFREAATQLELPRIVMNLVFTSSDYDDAYTRKVLAHPTRSYYTGFVNSAFASVEEVVAPTANRVRRIKAEHLDARREIARKIIQHTFLLWKQVHANEKRIGLNAQLCIKRAARMAFQSRPVWAGERLLIIFSIWARWTAFSRCKRLGIPMPQFAQTLPQWELWLHNYQERQIRKVKAAAKGPLAHMRRCFRRFRVLAAYALKKRLNHERAVAHFGGVITKKVLLEWRAAIAESAYHKKLTRSVLTQWHQYAHTKRDLRPRRRAVVEMRLLRDHQRAWTAWRDVQLRSCFKRELNRARLEQPQWRWKMQRVLLVWMDVRTPLHKWRIFVAWKQHVQRRKLFLALCGQCSTLRRRHLVCAIFRAWKAVVWKQEDEFLEDRLQLSAWDAYEELAPMVSMLFYGHFANAAAVFAGVPVSEISAAGFHSRASVVGTPVVTVPPDLVRRQQDVVEFHHGLAQGSVVEARNLIVSCRHLVNAVDSTTGNTPLHVVAQVEDPVRRLEIFSLLLSEGAVTWDRPNRHGLTPKQLAPDETSRELLERGLYAFHARDALRNARKGKWSGGDAACPREARLLWCIVSIMSSEYVCGDRIPGDIHRAWHSVLRDELWLRQGRIYFASTSSFAPSIQRCRAFLNGMKRRICLSKDDVLHMVLTHGNRPSLSNSSSLTSDVKPMTLIKSATRRMLSRDLAKMEEKVDLLSWLTKSFDEAAAKANERSMAQEHEAMASVLRQLGELAPYGTLVLSPILQDEAAEQPLIHSFVGVLFNLRFDVDEVLQEVGRLEDDCVRLENDVMQQYQAILREELRTRSPDQPLGLPLLRLFGEDADADYFFKRELLLVNMELYRRNVATPSTQEEHGGGEDEEDGEEDALAQQHEQLSTEVDLLLVKAQRKLRKVDKKIQQSLEELTKLETTLTEALLSTPRRLRDICTARMKLESERLLMTRLRIKQLDLTHKIREMEEIRDELKSMGNEESGNSDEDDESQDGKTSRNDSETIDALEEKRDVLEAQLLRYLSALRRRRQSVSKEAAPIKSEIRCLHQAASRALWALFIRNLFRSCCCWLVENMWPTEEMDGDVAEQTDKPGVLTSRRSQNGTGVFAHAEDEAVENLTSRRRSSLTSARKALETLHRSSLGIELAELNAGLMNENYASSSHMLFAKERAAARSDARLHAQLEQQQKSAAKIEELNPITKQPETLPPRLVEIPGSDPSSHQASGVVQTSPLRRNRKKELIRQAMQRHREGDTHFKNEDGKVNMEKGQNRRRLTAPEEKESEEAVVYGEAYDFGNFVISTEPIERELSSSAVDISAVKPPGALPVVVAATVAAASAESLWRRGNAVRRPGEMGQAGRRGSSFDLFASAEDEMAFDNTFRLMSASKDRRTTPSSQRGSSARSSSQTTAPPLSTTRDTLSGGYQGQIKPDDSASDVMVWVNPMESDSLGAVNILVYHEGDEEDEQEDALPGIMTASPSAFEDDGVLVTTPAIVTPLPALRELVSESEEAQFFNTTLKHYLLGSQSESSVPLQSSRSTLSVTQPLGGSDGSRLELVQASESHRRVDSRLSAPLVKWEYEPDEVEPPSMPSQPPRQGLLRIESTRLLPESRPQVEVEGTQRLATLNLLLEELRRREEDRLSLSKPEDLRLSGTSVTMKPKRAQHKAKSDCDDLSDGSVNNTVTINDEDGLDALSLLVPKVTVAIQRKESPQLASEVALTGDSSAINRTLVGRDVMAMARCELRLNASTNEQKASDDAIAQTPKSTPALKSSPKIAAKQKKRAPASTQEVDRRLVLQGARFCAESSAAPESLAHEPDRYQPTALTKEQKAEVWRNFTLTPLSDTLQNAYAELYPRLYTPTPSMTYEDSRSSTPSSSLPVSRSTSALAPSLSVQTRMERDKRFWSAVEGYKVVGKSGLVPIDEKTLQARRVDAAVRIFQEFLQPNAPSLLSWLHLYPDEVRSVQQKLLRAPRGLFQTLQETARLQLSMSRTQE</sequence>
<feature type="domain" description="RGS" evidence="12">
    <location>
        <begin position="2509"/>
        <end position="2600"/>
    </location>
</feature>
<evidence type="ECO:0000256" key="5">
    <source>
        <dbReference type="ARBA" id="ARBA00022723"/>
    </source>
</evidence>
<evidence type="ECO:0000256" key="10">
    <source>
        <dbReference type="SAM" id="Coils"/>
    </source>
</evidence>
<evidence type="ECO:0000256" key="6">
    <source>
        <dbReference type="ARBA" id="ARBA00022741"/>
    </source>
</evidence>